<keyword evidence="2" id="KW-1185">Reference proteome</keyword>
<name>A0ABQ3F6P3_9RHOB</name>
<dbReference type="InterPro" id="IPR019056">
    <property type="entry name" value="Phage_TAC_6"/>
</dbReference>
<dbReference type="EMBL" id="BMYI01000001">
    <property type="protein sequence ID" value="GHC09902.1"/>
    <property type="molecule type" value="Genomic_DNA"/>
</dbReference>
<dbReference type="NCBIfam" id="TIGR02216">
    <property type="entry name" value="phage_TIGR02216"/>
    <property type="match status" value="1"/>
</dbReference>
<accession>A0ABQ3F6P3</accession>
<comment type="caution">
    <text evidence="1">The sequence shown here is derived from an EMBL/GenBank/DDBJ whole genome shotgun (WGS) entry which is preliminary data.</text>
</comment>
<sequence>MSGIDWPGLMRAGLNGLGLTPAEFWRLTPVELRLMLGADRATPAMTRRRLDELAAAFPDLRKDRTDGGSGDA</sequence>
<dbReference type="RefSeq" id="WP_189379989.1">
    <property type="nucleotide sequence ID" value="NZ_BMYI01000001.1"/>
</dbReference>
<dbReference type="Pfam" id="PF09550">
    <property type="entry name" value="Phage_TAC_6"/>
    <property type="match status" value="1"/>
</dbReference>
<evidence type="ECO:0008006" key="3">
    <source>
        <dbReference type="Google" id="ProtNLM"/>
    </source>
</evidence>
<proteinExistence type="predicted"/>
<protein>
    <recommendedName>
        <fullName evidence="3">Phage tail assembly chaperone</fullName>
    </recommendedName>
</protein>
<dbReference type="InterPro" id="IPR011739">
    <property type="entry name" value="GTA_rcc01693"/>
</dbReference>
<evidence type="ECO:0000313" key="2">
    <source>
        <dbReference type="Proteomes" id="UP000658305"/>
    </source>
</evidence>
<organism evidence="1 2">
    <name type="scientific">Gemmobacter nanjingensis</name>
    <dbReference type="NCBI Taxonomy" id="488454"/>
    <lineage>
        <taxon>Bacteria</taxon>
        <taxon>Pseudomonadati</taxon>
        <taxon>Pseudomonadota</taxon>
        <taxon>Alphaproteobacteria</taxon>
        <taxon>Rhodobacterales</taxon>
        <taxon>Paracoccaceae</taxon>
        <taxon>Gemmobacter</taxon>
    </lineage>
</organism>
<dbReference type="Proteomes" id="UP000658305">
    <property type="component" value="Unassembled WGS sequence"/>
</dbReference>
<evidence type="ECO:0000313" key="1">
    <source>
        <dbReference type="EMBL" id="GHC09902.1"/>
    </source>
</evidence>
<gene>
    <name evidence="1" type="ORF">GCM10007291_02820</name>
</gene>
<reference evidence="2" key="1">
    <citation type="journal article" date="2019" name="Int. J. Syst. Evol. Microbiol.">
        <title>The Global Catalogue of Microorganisms (GCM) 10K type strain sequencing project: providing services to taxonomists for standard genome sequencing and annotation.</title>
        <authorList>
            <consortium name="The Broad Institute Genomics Platform"/>
            <consortium name="The Broad Institute Genome Sequencing Center for Infectious Disease"/>
            <person name="Wu L."/>
            <person name="Ma J."/>
        </authorList>
    </citation>
    <scope>NUCLEOTIDE SEQUENCE [LARGE SCALE GENOMIC DNA]</scope>
    <source>
        <strain evidence="2">KCTC 23298</strain>
    </source>
</reference>